<dbReference type="GO" id="GO:0005634">
    <property type="term" value="C:nucleus"/>
    <property type="evidence" value="ECO:0007669"/>
    <property type="project" value="TreeGrafter"/>
</dbReference>
<dbReference type="Gene3D" id="3.40.250.10">
    <property type="entry name" value="Rhodanese-like domain"/>
    <property type="match status" value="1"/>
</dbReference>
<feature type="domain" description="Rhodanese" evidence="1">
    <location>
        <begin position="34"/>
        <end position="136"/>
    </location>
</feature>
<dbReference type="GO" id="GO:0004725">
    <property type="term" value="F:protein tyrosine phosphatase activity"/>
    <property type="evidence" value="ECO:0007669"/>
    <property type="project" value="TreeGrafter"/>
</dbReference>
<dbReference type="SUPFAM" id="SSF52821">
    <property type="entry name" value="Rhodanese/Cell cycle control phosphatase"/>
    <property type="match status" value="1"/>
</dbReference>
<dbReference type="GO" id="GO:0005737">
    <property type="term" value="C:cytoplasm"/>
    <property type="evidence" value="ECO:0007669"/>
    <property type="project" value="TreeGrafter"/>
</dbReference>
<dbReference type="AlphaFoldDB" id="A0A9P5TX85"/>
<protein>
    <submittedName>
        <fullName evidence="2">Rhodanese-like domain-containing protein</fullName>
    </submittedName>
</protein>
<dbReference type="PANTHER" id="PTHR10828:SF50">
    <property type="entry name" value="REDUCTASE (ARC2), PUTATIVE (AFU_ORTHOLOGUE AFUA_6G13400)-RELATED"/>
    <property type="match status" value="1"/>
</dbReference>
<dbReference type="EMBL" id="JADNRY010000371">
    <property type="protein sequence ID" value="KAF9058516.1"/>
    <property type="molecule type" value="Genomic_DNA"/>
</dbReference>
<dbReference type="PANTHER" id="PTHR10828">
    <property type="entry name" value="M-PHASE INDUCER PHOSPHATASE DUAL SPECIFICITY PHOSPHATASE CDC25"/>
    <property type="match status" value="1"/>
</dbReference>
<evidence type="ECO:0000259" key="1">
    <source>
        <dbReference type="PROSITE" id="PS50206"/>
    </source>
</evidence>
<proteinExistence type="predicted"/>
<dbReference type="PROSITE" id="PS50206">
    <property type="entry name" value="RHODANESE_3"/>
    <property type="match status" value="1"/>
</dbReference>
<sequence>MATDTTIWHAAFPSPVSSPNRISREELHARLAKGDRDIQVVDVRRTDFELAFIKGAINLPAHSFYPTLSGLVPILYRYKQVVFHCQSCSATGRGVRAAGWFQDALNEQGIKADVCEALILDGGIKGWVEEYKEDPWTIFL</sequence>
<accession>A0A9P5TX85</accession>
<dbReference type="Proteomes" id="UP000772434">
    <property type="component" value="Unassembled WGS sequence"/>
</dbReference>
<dbReference type="OrthoDB" id="8300214at2759"/>
<dbReference type="InterPro" id="IPR001763">
    <property type="entry name" value="Rhodanese-like_dom"/>
</dbReference>
<evidence type="ECO:0000313" key="2">
    <source>
        <dbReference type="EMBL" id="KAF9058516.1"/>
    </source>
</evidence>
<dbReference type="SMART" id="SM00450">
    <property type="entry name" value="RHOD"/>
    <property type="match status" value="1"/>
</dbReference>
<evidence type="ECO:0000313" key="3">
    <source>
        <dbReference type="Proteomes" id="UP000772434"/>
    </source>
</evidence>
<comment type="caution">
    <text evidence="2">The sequence shown here is derived from an EMBL/GenBank/DDBJ whole genome shotgun (WGS) entry which is preliminary data.</text>
</comment>
<keyword evidence="3" id="KW-1185">Reference proteome</keyword>
<dbReference type="InterPro" id="IPR036873">
    <property type="entry name" value="Rhodanese-like_dom_sf"/>
</dbReference>
<organism evidence="2 3">
    <name type="scientific">Rhodocollybia butyracea</name>
    <dbReference type="NCBI Taxonomy" id="206335"/>
    <lineage>
        <taxon>Eukaryota</taxon>
        <taxon>Fungi</taxon>
        <taxon>Dikarya</taxon>
        <taxon>Basidiomycota</taxon>
        <taxon>Agaricomycotina</taxon>
        <taxon>Agaricomycetes</taxon>
        <taxon>Agaricomycetidae</taxon>
        <taxon>Agaricales</taxon>
        <taxon>Marasmiineae</taxon>
        <taxon>Omphalotaceae</taxon>
        <taxon>Rhodocollybia</taxon>
    </lineage>
</organism>
<gene>
    <name evidence="2" type="ORF">BDP27DRAFT_1343486</name>
</gene>
<dbReference type="Pfam" id="PF00581">
    <property type="entry name" value="Rhodanese"/>
    <property type="match status" value="1"/>
</dbReference>
<reference evidence="2" key="1">
    <citation type="submission" date="2020-11" db="EMBL/GenBank/DDBJ databases">
        <authorList>
            <consortium name="DOE Joint Genome Institute"/>
            <person name="Ahrendt S."/>
            <person name="Riley R."/>
            <person name="Andreopoulos W."/>
            <person name="Labutti K."/>
            <person name="Pangilinan J."/>
            <person name="Ruiz-Duenas F.J."/>
            <person name="Barrasa J.M."/>
            <person name="Sanchez-Garcia M."/>
            <person name="Camarero S."/>
            <person name="Miyauchi S."/>
            <person name="Serrano A."/>
            <person name="Linde D."/>
            <person name="Babiker R."/>
            <person name="Drula E."/>
            <person name="Ayuso-Fernandez I."/>
            <person name="Pacheco R."/>
            <person name="Padilla G."/>
            <person name="Ferreira P."/>
            <person name="Barriuso J."/>
            <person name="Kellner H."/>
            <person name="Castanera R."/>
            <person name="Alfaro M."/>
            <person name="Ramirez L."/>
            <person name="Pisabarro A.G."/>
            <person name="Kuo A."/>
            <person name="Tritt A."/>
            <person name="Lipzen A."/>
            <person name="He G."/>
            <person name="Yan M."/>
            <person name="Ng V."/>
            <person name="Cullen D."/>
            <person name="Martin F."/>
            <person name="Rosso M.-N."/>
            <person name="Henrissat B."/>
            <person name="Hibbett D."/>
            <person name="Martinez A.T."/>
            <person name="Grigoriev I.V."/>
        </authorList>
    </citation>
    <scope>NUCLEOTIDE SEQUENCE</scope>
    <source>
        <strain evidence="2">AH 40177</strain>
    </source>
</reference>
<name>A0A9P5TX85_9AGAR</name>